<organism evidence="2 3">
    <name type="scientific">Neobacillus niacini</name>
    <dbReference type="NCBI Taxonomy" id="86668"/>
    <lineage>
        <taxon>Bacteria</taxon>
        <taxon>Bacillati</taxon>
        <taxon>Bacillota</taxon>
        <taxon>Bacilli</taxon>
        <taxon>Bacillales</taxon>
        <taxon>Bacillaceae</taxon>
        <taxon>Neobacillus</taxon>
    </lineage>
</organism>
<evidence type="ECO:0000313" key="3">
    <source>
        <dbReference type="Proteomes" id="UP000548423"/>
    </source>
</evidence>
<feature type="domain" description="Glycosyltransferase 2-like" evidence="1">
    <location>
        <begin position="16"/>
        <end position="141"/>
    </location>
</feature>
<dbReference type="InterPro" id="IPR029044">
    <property type="entry name" value="Nucleotide-diphossugar_trans"/>
</dbReference>
<dbReference type="AlphaFoldDB" id="A0A852T652"/>
<gene>
    <name evidence="2" type="ORF">F4694_000956</name>
</gene>
<dbReference type="CDD" id="cd00761">
    <property type="entry name" value="Glyco_tranf_GTA_type"/>
    <property type="match status" value="1"/>
</dbReference>
<evidence type="ECO:0000259" key="1">
    <source>
        <dbReference type="Pfam" id="PF00535"/>
    </source>
</evidence>
<dbReference type="SUPFAM" id="SSF53448">
    <property type="entry name" value="Nucleotide-diphospho-sugar transferases"/>
    <property type="match status" value="1"/>
</dbReference>
<dbReference type="Gene3D" id="3.90.550.10">
    <property type="entry name" value="Spore Coat Polysaccharide Biosynthesis Protein SpsA, Chain A"/>
    <property type="match status" value="1"/>
</dbReference>
<reference evidence="3" key="2">
    <citation type="submission" date="2020-08" db="EMBL/GenBank/DDBJ databases">
        <title>The Agave Microbiome: Exploring the role of microbial communities in plant adaptations to desert environments.</title>
        <authorList>
            <person name="Partida-Martinez L.P."/>
        </authorList>
    </citation>
    <scope>NUCLEOTIDE SEQUENCE [LARGE SCALE GENOMIC DNA]</scope>
    <source>
        <strain evidence="3">AT2.8</strain>
    </source>
</reference>
<name>A0A852T652_9BACI</name>
<comment type="caution">
    <text evidence="2">The sequence shown here is derived from an EMBL/GenBank/DDBJ whole genome shotgun (WGS) entry which is preliminary data.</text>
</comment>
<dbReference type="Pfam" id="PF00535">
    <property type="entry name" value="Glycos_transf_2"/>
    <property type="match status" value="1"/>
</dbReference>
<proteinExistence type="predicted"/>
<evidence type="ECO:0000313" key="2">
    <source>
        <dbReference type="EMBL" id="NYE04212.1"/>
    </source>
</evidence>
<accession>A0A852T652</accession>
<dbReference type="EMBL" id="JACCBX010000002">
    <property type="protein sequence ID" value="NYE04212.1"/>
    <property type="molecule type" value="Genomic_DNA"/>
</dbReference>
<sequence>MNKEDESMIAEEPISIILATNRPESFDTIFANYERQLWKEKELIIILNNDNMDLETWKKKATVYEKVSVFQLSEETSLGDCLNFGVEKAKYTYIAKMDDDDYYGPLYLTEAITTLKQFNADVVGKRTCFMYLIHEKELRLRFPGREKREVSILQGATIFTTKKLLQLIPFGKKNLGECLHFLKRCQKKGLKIYSSSCYNFAILRNHAQSHTWRPSSKYLWKTSRLYTRTENFGEIVNAPTNNEH</sequence>
<reference evidence="3" key="1">
    <citation type="submission" date="2020-07" db="EMBL/GenBank/DDBJ databases">
        <authorList>
            <person name="Partida-Martinez L."/>
            <person name="Huntemann M."/>
            <person name="Clum A."/>
            <person name="Wang J."/>
            <person name="Palaniappan K."/>
            <person name="Ritter S."/>
            <person name="Chen I.-M."/>
            <person name="Stamatis D."/>
            <person name="Reddy T."/>
            <person name="O'Malley R."/>
            <person name="Daum C."/>
            <person name="Shapiro N."/>
            <person name="Ivanova N."/>
            <person name="Kyrpides N."/>
            <person name="Woyke T."/>
        </authorList>
    </citation>
    <scope>NUCLEOTIDE SEQUENCE [LARGE SCALE GENOMIC DNA]</scope>
    <source>
        <strain evidence="3">AT2.8</strain>
    </source>
</reference>
<protein>
    <recommendedName>
        <fullName evidence="1">Glycosyltransferase 2-like domain-containing protein</fullName>
    </recommendedName>
</protein>
<dbReference type="InterPro" id="IPR001173">
    <property type="entry name" value="Glyco_trans_2-like"/>
</dbReference>
<dbReference type="Proteomes" id="UP000548423">
    <property type="component" value="Unassembled WGS sequence"/>
</dbReference>